<organism evidence="5 6">
    <name type="scientific">Trichoderma harzianum</name>
    <name type="common">Hypocrea lixii</name>
    <dbReference type="NCBI Taxonomy" id="5544"/>
    <lineage>
        <taxon>Eukaryota</taxon>
        <taxon>Fungi</taxon>
        <taxon>Dikarya</taxon>
        <taxon>Ascomycota</taxon>
        <taxon>Pezizomycotina</taxon>
        <taxon>Sordariomycetes</taxon>
        <taxon>Hypocreomycetidae</taxon>
        <taxon>Hypocreales</taxon>
        <taxon>Hypocreaceae</taxon>
        <taxon>Trichoderma</taxon>
    </lineage>
</organism>
<name>A0A2K0U603_TRIHA</name>
<dbReference type="PROSITE" id="PS50118">
    <property type="entry name" value="HMG_BOX_2"/>
    <property type="match status" value="1"/>
</dbReference>
<evidence type="ECO:0000256" key="2">
    <source>
        <dbReference type="SAM" id="MobiDB-lite"/>
    </source>
</evidence>
<gene>
    <name evidence="5" type="ORF">THARTR1_06413</name>
</gene>
<feature type="region of interest" description="Disordered" evidence="2">
    <location>
        <begin position="49"/>
        <end position="113"/>
    </location>
</feature>
<accession>A0A2K0U603</accession>
<dbReference type="SMART" id="SM00398">
    <property type="entry name" value="HMG"/>
    <property type="match status" value="1"/>
</dbReference>
<evidence type="ECO:0000259" key="4">
    <source>
        <dbReference type="PROSITE" id="PS50118"/>
    </source>
</evidence>
<dbReference type="GO" id="GO:0005634">
    <property type="term" value="C:nucleus"/>
    <property type="evidence" value="ECO:0007669"/>
    <property type="project" value="UniProtKB-UniRule"/>
</dbReference>
<sequence length="313" mass="34545">MLSSASLAVLRRVLISSGAAAPWRHSTGLAARALVLRLAKPSVRTISISASMRSPTAKSTTKKPKTAAKKSTTKKTAKPKAKKPVKKAVKKAVKKKVVVKKPKKKAVKKTLTPEQKERAEIRKLKEMSLLKGPTLLPETAWNVYLVDNIRGSTGSAIERAKALSTSFKNLTETEKERLASVGNSNKIANQETKKSWVQSFPPEAIYTANLARRRLARKTDKTKIYLIHDDRLPHRSGNAFTLYLKEQYSQIGAEKATDAMRTIGGQWKSLSSSEKAPYIDRANELNKASEGKAKALREKGNKYWKEKLASPAA</sequence>
<dbReference type="Proteomes" id="UP000236290">
    <property type="component" value="Unassembled WGS sequence"/>
</dbReference>
<dbReference type="Pfam" id="PF00505">
    <property type="entry name" value="HMG_box"/>
    <property type="match status" value="1"/>
</dbReference>
<dbReference type="CDD" id="cd00084">
    <property type="entry name" value="HMG-box_SF"/>
    <property type="match status" value="1"/>
</dbReference>
<feature type="DNA-binding region" description="HMG box" evidence="1">
    <location>
        <begin position="233"/>
        <end position="297"/>
    </location>
</feature>
<evidence type="ECO:0000256" key="3">
    <source>
        <dbReference type="SAM" id="SignalP"/>
    </source>
</evidence>
<dbReference type="EMBL" id="MTYI01000088">
    <property type="protein sequence ID" value="PNP53203.1"/>
    <property type="molecule type" value="Genomic_DNA"/>
</dbReference>
<protein>
    <recommendedName>
        <fullName evidence="4">HMG box domain-containing protein</fullName>
    </recommendedName>
</protein>
<dbReference type="AlphaFoldDB" id="A0A2K0U603"/>
<dbReference type="GO" id="GO:0003677">
    <property type="term" value="F:DNA binding"/>
    <property type="evidence" value="ECO:0007669"/>
    <property type="project" value="UniProtKB-UniRule"/>
</dbReference>
<dbReference type="SUPFAM" id="SSF47095">
    <property type="entry name" value="HMG-box"/>
    <property type="match status" value="1"/>
</dbReference>
<keyword evidence="3" id="KW-0732">Signal</keyword>
<dbReference type="InterPro" id="IPR009071">
    <property type="entry name" value="HMG_box_dom"/>
</dbReference>
<reference evidence="5 6" key="1">
    <citation type="submission" date="2017-02" db="EMBL/GenBank/DDBJ databases">
        <title>Genomes of Trichoderma spp. with biocontrol activity.</title>
        <authorList>
            <person name="Gardiner D."/>
            <person name="Kazan K."/>
            <person name="Vos C."/>
            <person name="Harvey P."/>
        </authorList>
    </citation>
    <scope>NUCLEOTIDE SEQUENCE [LARGE SCALE GENOMIC DNA]</scope>
    <source>
        <strain evidence="5 6">Tr1</strain>
    </source>
</reference>
<feature type="domain" description="HMG box" evidence="4">
    <location>
        <begin position="233"/>
        <end position="297"/>
    </location>
</feature>
<evidence type="ECO:0000313" key="5">
    <source>
        <dbReference type="EMBL" id="PNP53203.1"/>
    </source>
</evidence>
<proteinExistence type="predicted"/>
<dbReference type="Gene3D" id="1.10.30.10">
    <property type="entry name" value="High mobility group box domain"/>
    <property type="match status" value="1"/>
</dbReference>
<dbReference type="OrthoDB" id="1919336at2759"/>
<feature type="chain" id="PRO_5014347815" description="HMG box domain-containing protein" evidence="3">
    <location>
        <begin position="21"/>
        <end position="313"/>
    </location>
</feature>
<feature type="compositionally biased region" description="Basic residues" evidence="2">
    <location>
        <begin position="60"/>
        <end position="108"/>
    </location>
</feature>
<evidence type="ECO:0000313" key="6">
    <source>
        <dbReference type="Proteomes" id="UP000236290"/>
    </source>
</evidence>
<comment type="caution">
    <text evidence="5">The sequence shown here is derived from an EMBL/GenBank/DDBJ whole genome shotgun (WGS) entry which is preliminary data.</text>
</comment>
<keyword evidence="1" id="KW-0238">DNA-binding</keyword>
<feature type="signal peptide" evidence="3">
    <location>
        <begin position="1"/>
        <end position="20"/>
    </location>
</feature>
<keyword evidence="1" id="KW-0539">Nucleus</keyword>
<evidence type="ECO:0000256" key="1">
    <source>
        <dbReference type="PROSITE-ProRule" id="PRU00267"/>
    </source>
</evidence>
<dbReference type="InterPro" id="IPR036910">
    <property type="entry name" value="HMG_box_dom_sf"/>
</dbReference>